<keyword evidence="2" id="KW-1185">Reference proteome</keyword>
<dbReference type="Proteomes" id="UP000051952">
    <property type="component" value="Unassembled WGS sequence"/>
</dbReference>
<evidence type="ECO:0000313" key="2">
    <source>
        <dbReference type="Proteomes" id="UP000051952"/>
    </source>
</evidence>
<sequence>MIFYYCQLASVLSIAGPLLLCYSISLRLHSLSFWCNALIAKSFVIHYHHHVSMCSPFMCKTSNELFGDFVKWNNAFLQSFIV</sequence>
<proteinExistence type="predicted"/>
<feature type="non-terminal residue" evidence="1">
    <location>
        <position position="82"/>
    </location>
</feature>
<organism evidence="1 2">
    <name type="scientific">Bodo saltans</name>
    <name type="common">Flagellated protozoan</name>
    <dbReference type="NCBI Taxonomy" id="75058"/>
    <lineage>
        <taxon>Eukaryota</taxon>
        <taxon>Discoba</taxon>
        <taxon>Euglenozoa</taxon>
        <taxon>Kinetoplastea</taxon>
        <taxon>Metakinetoplastina</taxon>
        <taxon>Eubodonida</taxon>
        <taxon>Bodonidae</taxon>
        <taxon>Bodo</taxon>
    </lineage>
</organism>
<evidence type="ECO:0000313" key="1">
    <source>
        <dbReference type="EMBL" id="CUG82866.1"/>
    </source>
</evidence>
<accession>A0A0S4J6I8</accession>
<protein>
    <submittedName>
        <fullName evidence="1">Uncharacterized protein</fullName>
    </submittedName>
</protein>
<dbReference type="AlphaFoldDB" id="A0A0S4J6I8"/>
<name>A0A0S4J6I8_BODSA</name>
<gene>
    <name evidence="1" type="ORF">BSAL_87310</name>
</gene>
<reference evidence="2" key="1">
    <citation type="submission" date="2015-09" db="EMBL/GenBank/DDBJ databases">
        <authorList>
            <consortium name="Pathogen Informatics"/>
        </authorList>
    </citation>
    <scope>NUCLEOTIDE SEQUENCE [LARGE SCALE GENOMIC DNA]</scope>
    <source>
        <strain evidence="2">Lake Konstanz</strain>
    </source>
</reference>
<dbReference type="EMBL" id="CYKH01001087">
    <property type="protein sequence ID" value="CUG82866.1"/>
    <property type="molecule type" value="Genomic_DNA"/>
</dbReference>
<dbReference type="VEuPathDB" id="TriTrypDB:BSAL_87310"/>